<proteinExistence type="predicted"/>
<dbReference type="InterPro" id="IPR008391">
    <property type="entry name" value="AXE1_dom"/>
</dbReference>
<name>A0ABV9CLJ0_9ACTN</name>
<protein>
    <submittedName>
        <fullName evidence="2">Acetylxylan esterase</fullName>
    </submittedName>
</protein>
<dbReference type="Gene3D" id="3.40.50.1820">
    <property type="entry name" value="alpha/beta hydrolase"/>
    <property type="match status" value="1"/>
</dbReference>
<evidence type="ECO:0000313" key="2">
    <source>
        <dbReference type="EMBL" id="MFC4534125.1"/>
    </source>
</evidence>
<dbReference type="Proteomes" id="UP001596004">
    <property type="component" value="Unassembled WGS sequence"/>
</dbReference>
<keyword evidence="3" id="KW-1185">Reference proteome</keyword>
<sequence>MTAAEAPADLREYRSAYQEPADFDAFWRETLDAADAHPLDLVLTPVATGLRTIEVFDAAFRGFGGHLVKGWLRVPRHRDGPLPAVVQFHGYASGRGHPLDDLLWPSAGYAHLLMDTRGQGGAYAGGGGTPDPVGAGPAYPGFMTRGIAGKETYYYRRVYTDAVRAVRAVRDAGLADPARVGVTGASQGGGIALAVAGLVPGLRALHVQAPLMCDIRHAVRTSNDGPYQEISGYLAAHRTSVADVFTTLAYFDGIAFARRATAPAWFSTGLLDQVCPPSTAFGAFHAYTGPKEIRAWEFNGHDAGGSLDLETALAAFHPALTAVP</sequence>
<dbReference type="SUPFAM" id="SSF53474">
    <property type="entry name" value="alpha/beta-Hydrolases"/>
    <property type="match status" value="1"/>
</dbReference>
<dbReference type="PANTHER" id="PTHR40111">
    <property type="entry name" value="CEPHALOSPORIN-C DEACETYLASE"/>
    <property type="match status" value="1"/>
</dbReference>
<feature type="domain" description="Acetyl xylan esterase" evidence="1">
    <location>
        <begin position="9"/>
        <end position="308"/>
    </location>
</feature>
<accession>A0ABV9CLJ0</accession>
<evidence type="ECO:0000259" key="1">
    <source>
        <dbReference type="Pfam" id="PF05448"/>
    </source>
</evidence>
<reference evidence="3" key="1">
    <citation type="journal article" date="2019" name="Int. J. Syst. Evol. Microbiol.">
        <title>The Global Catalogue of Microorganisms (GCM) 10K type strain sequencing project: providing services to taxonomists for standard genome sequencing and annotation.</title>
        <authorList>
            <consortium name="The Broad Institute Genomics Platform"/>
            <consortium name="The Broad Institute Genome Sequencing Center for Infectious Disease"/>
            <person name="Wu L."/>
            <person name="Ma J."/>
        </authorList>
    </citation>
    <scope>NUCLEOTIDE SEQUENCE [LARGE SCALE GENOMIC DNA]</scope>
    <source>
        <strain evidence="3">CGMCC 4.7132</strain>
    </source>
</reference>
<dbReference type="EMBL" id="JBHSFP010000020">
    <property type="protein sequence ID" value="MFC4534125.1"/>
    <property type="molecule type" value="Genomic_DNA"/>
</dbReference>
<dbReference type="Pfam" id="PF05448">
    <property type="entry name" value="AXE1"/>
    <property type="match status" value="1"/>
</dbReference>
<comment type="caution">
    <text evidence="2">The sequence shown here is derived from an EMBL/GenBank/DDBJ whole genome shotgun (WGS) entry which is preliminary data.</text>
</comment>
<dbReference type="RefSeq" id="WP_380844244.1">
    <property type="nucleotide sequence ID" value="NZ_JBHSFP010000020.1"/>
</dbReference>
<gene>
    <name evidence="2" type="ORF">ACFO60_25470</name>
</gene>
<dbReference type="PANTHER" id="PTHR40111:SF1">
    <property type="entry name" value="CEPHALOSPORIN-C DEACETYLASE"/>
    <property type="match status" value="1"/>
</dbReference>
<dbReference type="InterPro" id="IPR039069">
    <property type="entry name" value="CE7"/>
</dbReference>
<dbReference type="InterPro" id="IPR029058">
    <property type="entry name" value="AB_hydrolase_fold"/>
</dbReference>
<evidence type="ECO:0000313" key="3">
    <source>
        <dbReference type="Proteomes" id="UP001596004"/>
    </source>
</evidence>
<organism evidence="2 3">
    <name type="scientific">Sphaerisporangium dianthi</name>
    <dbReference type="NCBI Taxonomy" id="1436120"/>
    <lineage>
        <taxon>Bacteria</taxon>
        <taxon>Bacillati</taxon>
        <taxon>Actinomycetota</taxon>
        <taxon>Actinomycetes</taxon>
        <taxon>Streptosporangiales</taxon>
        <taxon>Streptosporangiaceae</taxon>
        <taxon>Sphaerisporangium</taxon>
    </lineage>
</organism>